<gene>
    <name evidence="1" type="ORF">GCM10011585_04100</name>
</gene>
<sequence>MLVAKFPGSIYATEATNAGPKYAHNSLCRNPNRDFFGAGVGIEVVADAIGAAVSVEANSTSVPASAYDDERWSSMSVPNNAKEKRLNLGFPNN</sequence>
<keyword evidence="2" id="KW-1185">Reference proteome</keyword>
<evidence type="ECO:0000313" key="2">
    <source>
        <dbReference type="Proteomes" id="UP000647241"/>
    </source>
</evidence>
<reference evidence="1" key="2">
    <citation type="submission" date="2020-09" db="EMBL/GenBank/DDBJ databases">
        <authorList>
            <person name="Sun Q."/>
            <person name="Zhou Y."/>
        </authorList>
    </citation>
    <scope>NUCLEOTIDE SEQUENCE</scope>
    <source>
        <strain evidence="1">CGMCC 1.12997</strain>
    </source>
</reference>
<proteinExistence type="predicted"/>
<evidence type="ECO:0000313" key="1">
    <source>
        <dbReference type="EMBL" id="GGG65574.1"/>
    </source>
</evidence>
<dbReference type="Proteomes" id="UP000647241">
    <property type="component" value="Unassembled WGS sequence"/>
</dbReference>
<protein>
    <submittedName>
        <fullName evidence="1">Uncharacterized protein</fullName>
    </submittedName>
</protein>
<comment type="caution">
    <text evidence="1">The sequence shown here is derived from an EMBL/GenBank/DDBJ whole genome shotgun (WGS) entry which is preliminary data.</text>
</comment>
<reference evidence="1" key="1">
    <citation type="journal article" date="2014" name="Int. J. Syst. Evol. Microbiol.">
        <title>Complete genome sequence of Corynebacterium casei LMG S-19264T (=DSM 44701T), isolated from a smear-ripened cheese.</title>
        <authorList>
            <consortium name="US DOE Joint Genome Institute (JGI-PGF)"/>
            <person name="Walter F."/>
            <person name="Albersmeier A."/>
            <person name="Kalinowski J."/>
            <person name="Ruckert C."/>
        </authorList>
    </citation>
    <scope>NUCLEOTIDE SEQUENCE</scope>
    <source>
        <strain evidence="1">CGMCC 1.12997</strain>
    </source>
</reference>
<dbReference type="AlphaFoldDB" id="A0A917H2L1"/>
<name>A0A917H2L1_9BACT</name>
<organism evidence="1 2">
    <name type="scientific">Edaphobacter dinghuensis</name>
    <dbReference type="NCBI Taxonomy" id="1560005"/>
    <lineage>
        <taxon>Bacteria</taxon>
        <taxon>Pseudomonadati</taxon>
        <taxon>Acidobacteriota</taxon>
        <taxon>Terriglobia</taxon>
        <taxon>Terriglobales</taxon>
        <taxon>Acidobacteriaceae</taxon>
        <taxon>Edaphobacter</taxon>
    </lineage>
</organism>
<accession>A0A917H2L1</accession>
<dbReference type="EMBL" id="BMGT01000001">
    <property type="protein sequence ID" value="GGG65574.1"/>
    <property type="molecule type" value="Genomic_DNA"/>
</dbReference>